<gene>
    <name evidence="6" type="ORF">UPYG_G00213870</name>
</gene>
<evidence type="ECO:0000259" key="5">
    <source>
        <dbReference type="PROSITE" id="PS51465"/>
    </source>
</evidence>
<dbReference type="GO" id="GO:0030414">
    <property type="term" value="F:peptidase inhibitor activity"/>
    <property type="evidence" value="ECO:0007669"/>
    <property type="project" value="UniProtKB-KW"/>
</dbReference>
<evidence type="ECO:0000313" key="6">
    <source>
        <dbReference type="EMBL" id="KAL0973983.1"/>
    </source>
</evidence>
<dbReference type="Proteomes" id="UP001557470">
    <property type="component" value="Unassembled WGS sequence"/>
</dbReference>
<accession>A0ABD0WQ67</accession>
<evidence type="ECO:0000256" key="3">
    <source>
        <dbReference type="ARBA" id="ARBA00022690"/>
    </source>
</evidence>
<keyword evidence="4" id="KW-1015">Disulfide bond</keyword>
<dbReference type="PROSITE" id="PS51465">
    <property type="entry name" value="KAZAL_2"/>
    <property type="match status" value="1"/>
</dbReference>
<dbReference type="InterPro" id="IPR002350">
    <property type="entry name" value="Kazal_dom"/>
</dbReference>
<dbReference type="Pfam" id="PF00050">
    <property type="entry name" value="Kazal_1"/>
    <property type="match status" value="1"/>
</dbReference>
<keyword evidence="3" id="KW-0646">Protease inhibitor</keyword>
<dbReference type="InterPro" id="IPR036058">
    <property type="entry name" value="Kazal_dom_sf"/>
</dbReference>
<sequence>MHLQNQSRTVPETMKLTILLCATALLALSVFAIDEGRTQPLRKARCEVYEGKMCTKEFNPVCGSDSNTYPTECILCQENKLKQTNILVQYEGECKA</sequence>
<proteinExistence type="predicted"/>
<reference evidence="6 7" key="1">
    <citation type="submission" date="2024-06" db="EMBL/GenBank/DDBJ databases">
        <authorList>
            <person name="Pan Q."/>
            <person name="Wen M."/>
            <person name="Jouanno E."/>
            <person name="Zahm M."/>
            <person name="Klopp C."/>
            <person name="Cabau C."/>
            <person name="Louis A."/>
            <person name="Berthelot C."/>
            <person name="Parey E."/>
            <person name="Roest Crollius H."/>
            <person name="Montfort J."/>
            <person name="Robinson-Rechavi M."/>
            <person name="Bouchez O."/>
            <person name="Lampietro C."/>
            <person name="Lopez Roques C."/>
            <person name="Donnadieu C."/>
            <person name="Postlethwait J."/>
            <person name="Bobe J."/>
            <person name="Verreycken H."/>
            <person name="Guiguen Y."/>
        </authorList>
    </citation>
    <scope>NUCLEOTIDE SEQUENCE [LARGE SCALE GENOMIC DNA]</scope>
    <source>
        <strain evidence="6">Up_M1</strain>
        <tissue evidence="6">Testis</tissue>
    </source>
</reference>
<dbReference type="Gene3D" id="3.30.60.30">
    <property type="match status" value="1"/>
</dbReference>
<dbReference type="PANTHER" id="PTHR21312">
    <property type="entry name" value="SERINE PROTEASE INHIBITOR"/>
    <property type="match status" value="1"/>
</dbReference>
<dbReference type="PROSITE" id="PS00282">
    <property type="entry name" value="KAZAL_1"/>
    <property type="match status" value="1"/>
</dbReference>
<evidence type="ECO:0000256" key="4">
    <source>
        <dbReference type="ARBA" id="ARBA00023157"/>
    </source>
</evidence>
<dbReference type="AlphaFoldDB" id="A0ABD0WQ67"/>
<dbReference type="SUPFAM" id="SSF100895">
    <property type="entry name" value="Kazal-type serine protease inhibitors"/>
    <property type="match status" value="1"/>
</dbReference>
<protein>
    <recommendedName>
        <fullName evidence="5">Kazal-like domain-containing protein</fullName>
    </recommendedName>
</protein>
<keyword evidence="2" id="KW-0964">Secreted</keyword>
<dbReference type="GO" id="GO:0005576">
    <property type="term" value="C:extracellular region"/>
    <property type="evidence" value="ECO:0007669"/>
    <property type="project" value="UniProtKB-SubCell"/>
</dbReference>
<dbReference type="SMART" id="SM00280">
    <property type="entry name" value="KAZAL"/>
    <property type="match status" value="1"/>
</dbReference>
<dbReference type="PANTHER" id="PTHR21312:SF28">
    <property type="entry name" value="OVOINHIBITOR-RELATED"/>
    <property type="match status" value="1"/>
</dbReference>
<dbReference type="EMBL" id="JAGEUA010000006">
    <property type="protein sequence ID" value="KAL0973983.1"/>
    <property type="molecule type" value="Genomic_DNA"/>
</dbReference>
<evidence type="ECO:0000256" key="2">
    <source>
        <dbReference type="ARBA" id="ARBA00022525"/>
    </source>
</evidence>
<organism evidence="6 7">
    <name type="scientific">Umbra pygmaea</name>
    <name type="common">Eastern mudminnow</name>
    <dbReference type="NCBI Taxonomy" id="75934"/>
    <lineage>
        <taxon>Eukaryota</taxon>
        <taxon>Metazoa</taxon>
        <taxon>Chordata</taxon>
        <taxon>Craniata</taxon>
        <taxon>Vertebrata</taxon>
        <taxon>Euteleostomi</taxon>
        <taxon>Actinopterygii</taxon>
        <taxon>Neopterygii</taxon>
        <taxon>Teleostei</taxon>
        <taxon>Protacanthopterygii</taxon>
        <taxon>Esociformes</taxon>
        <taxon>Umbridae</taxon>
        <taxon>Umbra</taxon>
    </lineage>
</organism>
<feature type="domain" description="Kazal-like" evidence="5">
    <location>
        <begin position="40"/>
        <end position="96"/>
    </location>
</feature>
<keyword evidence="7" id="KW-1185">Reference proteome</keyword>
<name>A0ABD0WQ67_UMBPY</name>
<comment type="caution">
    <text evidence="6">The sequence shown here is derived from an EMBL/GenBank/DDBJ whole genome shotgun (WGS) entry which is preliminary data.</text>
</comment>
<comment type="subcellular location">
    <subcellularLocation>
        <location evidence="1">Secreted</location>
    </subcellularLocation>
</comment>
<evidence type="ECO:0000256" key="1">
    <source>
        <dbReference type="ARBA" id="ARBA00004613"/>
    </source>
</evidence>
<evidence type="ECO:0000313" key="7">
    <source>
        <dbReference type="Proteomes" id="UP001557470"/>
    </source>
</evidence>